<evidence type="ECO:0000313" key="3">
    <source>
        <dbReference type="Proteomes" id="UP000001307"/>
    </source>
</evidence>
<dbReference type="InParanoid" id="E4X509"/>
<organism evidence="2">
    <name type="scientific">Oikopleura dioica</name>
    <name type="common">Tunicate</name>
    <dbReference type="NCBI Taxonomy" id="34765"/>
    <lineage>
        <taxon>Eukaryota</taxon>
        <taxon>Metazoa</taxon>
        <taxon>Chordata</taxon>
        <taxon>Tunicata</taxon>
        <taxon>Appendicularia</taxon>
        <taxon>Copelata</taxon>
        <taxon>Oikopleuridae</taxon>
        <taxon>Oikopleura</taxon>
    </lineage>
</organism>
<keyword evidence="1" id="KW-0472">Membrane</keyword>
<keyword evidence="3" id="KW-1185">Reference proteome</keyword>
<feature type="transmembrane region" description="Helical" evidence="1">
    <location>
        <begin position="20"/>
        <end position="37"/>
    </location>
</feature>
<feature type="transmembrane region" description="Helical" evidence="1">
    <location>
        <begin position="49"/>
        <end position="70"/>
    </location>
</feature>
<sequence length="167" mass="18547">MTEKDGSEEISCPYLNALRARALLSIAYLICVILHFFRVLFKPYSCPSMIILSTSLGVGLAFLLCGSVSLNAGFHYVLVVLIFTIIHIFFTYGSFFWHKRVTERSGEELKGWTIIANTQGILLILNALICAIWQLPNIEEIETASDAGCETTGLPGLNFFKCSFPAK</sequence>
<name>E4X509_OIKDI</name>
<dbReference type="EMBL" id="FN653025">
    <property type="protein sequence ID" value="CBY18378.1"/>
    <property type="molecule type" value="Genomic_DNA"/>
</dbReference>
<reference evidence="2" key="1">
    <citation type="journal article" date="2010" name="Science">
        <title>Plasticity of animal genome architecture unmasked by rapid evolution of a pelagic tunicate.</title>
        <authorList>
            <person name="Denoeud F."/>
            <person name="Henriet S."/>
            <person name="Mungpakdee S."/>
            <person name="Aury J.M."/>
            <person name="Da Silva C."/>
            <person name="Brinkmann H."/>
            <person name="Mikhaleva J."/>
            <person name="Olsen L.C."/>
            <person name="Jubin C."/>
            <person name="Canestro C."/>
            <person name="Bouquet J.M."/>
            <person name="Danks G."/>
            <person name="Poulain J."/>
            <person name="Campsteijn C."/>
            <person name="Adamski M."/>
            <person name="Cross I."/>
            <person name="Yadetie F."/>
            <person name="Muffato M."/>
            <person name="Louis A."/>
            <person name="Butcher S."/>
            <person name="Tsagkogeorga G."/>
            <person name="Konrad A."/>
            <person name="Singh S."/>
            <person name="Jensen M.F."/>
            <person name="Cong E.H."/>
            <person name="Eikeseth-Otteraa H."/>
            <person name="Noel B."/>
            <person name="Anthouard V."/>
            <person name="Porcel B.M."/>
            <person name="Kachouri-Lafond R."/>
            <person name="Nishino A."/>
            <person name="Ugolini M."/>
            <person name="Chourrout P."/>
            <person name="Nishida H."/>
            <person name="Aasland R."/>
            <person name="Huzurbazar S."/>
            <person name="Westhof E."/>
            <person name="Delsuc F."/>
            <person name="Lehrach H."/>
            <person name="Reinhardt R."/>
            <person name="Weissenbach J."/>
            <person name="Roy S.W."/>
            <person name="Artiguenave F."/>
            <person name="Postlethwait J.H."/>
            <person name="Manak J.R."/>
            <person name="Thompson E.M."/>
            <person name="Jaillon O."/>
            <person name="Du Pasquier L."/>
            <person name="Boudinot P."/>
            <person name="Liberles D.A."/>
            <person name="Volff J.N."/>
            <person name="Philippe H."/>
            <person name="Lenhard B."/>
            <person name="Roest Crollius H."/>
            <person name="Wincker P."/>
            <person name="Chourrout D."/>
        </authorList>
    </citation>
    <scope>NUCLEOTIDE SEQUENCE [LARGE SCALE GENOMIC DNA]</scope>
</reference>
<evidence type="ECO:0000256" key="1">
    <source>
        <dbReference type="SAM" id="Phobius"/>
    </source>
</evidence>
<protein>
    <submittedName>
        <fullName evidence="2">Uncharacterized protein</fullName>
    </submittedName>
</protein>
<keyword evidence="1" id="KW-1133">Transmembrane helix</keyword>
<dbReference type="AlphaFoldDB" id="E4X509"/>
<evidence type="ECO:0000313" key="2">
    <source>
        <dbReference type="EMBL" id="CBY18378.1"/>
    </source>
</evidence>
<accession>E4X509</accession>
<dbReference type="Proteomes" id="UP000001307">
    <property type="component" value="Unassembled WGS sequence"/>
</dbReference>
<keyword evidence="1" id="KW-0812">Transmembrane</keyword>
<feature type="transmembrane region" description="Helical" evidence="1">
    <location>
        <begin position="76"/>
        <end position="97"/>
    </location>
</feature>
<gene>
    <name evidence="2" type="ORF">GSOID_T00002233001</name>
</gene>
<proteinExistence type="predicted"/>
<feature type="transmembrane region" description="Helical" evidence="1">
    <location>
        <begin position="109"/>
        <end position="135"/>
    </location>
</feature>